<dbReference type="PROSITE" id="PS51892">
    <property type="entry name" value="SUBTILASE"/>
    <property type="match status" value="1"/>
</dbReference>
<evidence type="ECO:0000256" key="4">
    <source>
        <dbReference type="ARBA" id="ARBA00022670"/>
    </source>
</evidence>
<feature type="domain" description="Peptidase S8/S53" evidence="11">
    <location>
        <begin position="206"/>
        <end position="500"/>
    </location>
</feature>
<protein>
    <submittedName>
        <fullName evidence="13">Extracellular protease</fullName>
    </submittedName>
</protein>
<keyword evidence="5" id="KW-0732">Signal</keyword>
<sequence>MAVLTPDPRKTEEDFTVIDKNFRLNPLTGAILMMALGASGTLVAAPALQVKEPTQAAPAASDFSSRLIVRYKDGTAAASDRSSKLGVVQSAVGRAAPVTGARAGATAAKATYLRKLGIGSDLIKLSGTLTAAQVDKVVVELKNDPSVAEVQIDRMLRPVEIKKSVAATDVTPQLVPNDPLYAQYQWHLSNPNGGINAPAAWDLSQGAGVVVAVLDTGILPGHPDFAGNLLQGYDFITDAEVSRRPTDARVPGALDYGDWEEADNVCYDGSVAQESSWHGTHVSGTVAEATNNGLGMAGVAPKATILPVRVLGRCGGYTSDIADAIVWAYGGTVDGVPANTNPAEVINMSLGGGEPCDPATQVAINGAVSRGTTVVVAAGNSGEDAANHSPASCNNTITVGATRITGGITYYSNYGSKVDLSGPGGGGSVDGNPGGYIWQAGYDGATTPTSGSYSYMGMGGTSMASPHVAGVVALVQSASIGLGDGPLTPAAMEALLKQASRRFPVTPPTSTPIGSGIVDAKAALEAVLVEPCDPDTETCAPAAIALTNKAPLTGLSGEYNSSTLYSFEAKAGAVLSFMTYGGTGNVSVYVSFEAEPTATDYDAKSTRPGNSETVRFTAPKAGTYYIKLVGAGDYAKLTLVARQ</sequence>
<dbReference type="PROSITE" id="PS00136">
    <property type="entry name" value="SUBTILASE_ASP"/>
    <property type="match status" value="1"/>
</dbReference>
<proteinExistence type="inferred from homology"/>
<keyword evidence="7 9" id="KW-0720">Serine protease</keyword>
<evidence type="ECO:0000256" key="5">
    <source>
        <dbReference type="ARBA" id="ARBA00022729"/>
    </source>
</evidence>
<evidence type="ECO:0000256" key="2">
    <source>
        <dbReference type="ARBA" id="ARBA00011073"/>
    </source>
</evidence>
<evidence type="ECO:0000256" key="7">
    <source>
        <dbReference type="ARBA" id="ARBA00022825"/>
    </source>
</evidence>
<dbReference type="KEGG" id="xca:xcc-b100_3696"/>
<keyword evidence="8" id="KW-0865">Zymogen</keyword>
<keyword evidence="3" id="KW-0964">Secreted</keyword>
<dbReference type="GO" id="GO:0004252">
    <property type="term" value="F:serine-type endopeptidase activity"/>
    <property type="evidence" value="ECO:0007669"/>
    <property type="project" value="UniProtKB-UniRule"/>
</dbReference>
<dbReference type="InterPro" id="IPR050131">
    <property type="entry name" value="Peptidase_S8_subtilisin-like"/>
</dbReference>
<dbReference type="PRINTS" id="PR00723">
    <property type="entry name" value="SUBTILISIN"/>
</dbReference>
<evidence type="ECO:0000256" key="6">
    <source>
        <dbReference type="ARBA" id="ARBA00022801"/>
    </source>
</evidence>
<dbReference type="InterPro" id="IPR023827">
    <property type="entry name" value="Peptidase_S8_Asp-AS"/>
</dbReference>
<feature type="active site" description="Charge relay system" evidence="9">
    <location>
        <position position="215"/>
    </location>
</feature>
<name>B0RVH1_XANCB</name>
<feature type="active site" description="Charge relay system" evidence="9">
    <location>
        <position position="278"/>
    </location>
</feature>
<dbReference type="InterPro" id="IPR034176">
    <property type="entry name" value="Peptidases_S8_13"/>
</dbReference>
<dbReference type="InterPro" id="IPR000209">
    <property type="entry name" value="Peptidase_S8/S53_dom"/>
</dbReference>
<keyword evidence="6 9" id="KW-0378">Hydrolase</keyword>
<dbReference type="HOGENOM" id="CLU_011263_8_2_6"/>
<dbReference type="SUPFAM" id="SSF52743">
    <property type="entry name" value="Subtilisin-like"/>
    <property type="match status" value="1"/>
</dbReference>
<dbReference type="Gene3D" id="2.60.120.380">
    <property type="match status" value="1"/>
</dbReference>
<dbReference type="Proteomes" id="UP000001188">
    <property type="component" value="Chromosome"/>
</dbReference>
<feature type="active site" description="Charge relay system" evidence="9">
    <location>
        <position position="462"/>
    </location>
</feature>
<dbReference type="PANTHER" id="PTHR43806">
    <property type="entry name" value="PEPTIDASE S8"/>
    <property type="match status" value="1"/>
</dbReference>
<evidence type="ECO:0000313" key="13">
    <source>
        <dbReference type="EMBL" id="CAP53062.1"/>
    </source>
</evidence>
<dbReference type="GO" id="GO:0005576">
    <property type="term" value="C:extracellular region"/>
    <property type="evidence" value="ECO:0007669"/>
    <property type="project" value="UniProtKB-SubCell"/>
</dbReference>
<dbReference type="InterPro" id="IPR036852">
    <property type="entry name" value="Peptidase_S8/S53_dom_sf"/>
</dbReference>
<dbReference type="AlphaFoldDB" id="B0RVH1"/>
<gene>
    <name evidence="13" type="ORF">XCCB100_3696</name>
</gene>
<dbReference type="InterPro" id="IPR015500">
    <property type="entry name" value="Peptidase_S8_subtilisin-rel"/>
</dbReference>
<comment type="similarity">
    <text evidence="2 9 10">Belongs to the peptidase S8 family.</text>
</comment>
<dbReference type="PANTHER" id="PTHR43806:SF11">
    <property type="entry name" value="CEREVISIN-RELATED"/>
    <property type="match status" value="1"/>
</dbReference>
<evidence type="ECO:0000313" key="14">
    <source>
        <dbReference type="Proteomes" id="UP000001188"/>
    </source>
</evidence>
<feature type="domain" description="Peptidase C-terminal archaeal/bacterial" evidence="12">
    <location>
        <begin position="562"/>
        <end position="628"/>
    </location>
</feature>
<dbReference type="Pfam" id="PF00082">
    <property type="entry name" value="Peptidase_S8"/>
    <property type="match status" value="1"/>
</dbReference>
<keyword evidence="4 9" id="KW-0645">Protease</keyword>
<dbReference type="Pfam" id="PF04151">
    <property type="entry name" value="PPC"/>
    <property type="match status" value="1"/>
</dbReference>
<evidence type="ECO:0000256" key="1">
    <source>
        <dbReference type="ARBA" id="ARBA00004613"/>
    </source>
</evidence>
<evidence type="ECO:0000256" key="10">
    <source>
        <dbReference type="RuleBase" id="RU003355"/>
    </source>
</evidence>
<reference evidence="13 14" key="1">
    <citation type="journal article" date="2008" name="J. Biotechnol.">
        <title>The genome of Xanthomonas campestris pv. campestris B100 and its use for the reconstruction of metabolic pathways involved in xanthan biosynthesis.</title>
        <authorList>
            <person name="Vorholter F.J."/>
            <person name="Schneiker S."/>
            <person name="Goesmann A."/>
            <person name="Krause L."/>
            <person name="Bekel T."/>
            <person name="Kaiser O."/>
            <person name="Linke B."/>
            <person name="Patschkowski T."/>
            <person name="Ruckert C."/>
            <person name="Schmid J."/>
            <person name="Sidhu V.K."/>
            <person name="Sieber V."/>
            <person name="Tauch A."/>
            <person name="Watt S.A."/>
            <person name="Weisshaar B."/>
            <person name="Becker A."/>
            <person name="Niehaus K."/>
            <person name="Puhler A."/>
        </authorList>
    </citation>
    <scope>NUCLEOTIDE SEQUENCE [LARGE SCALE GENOMIC DNA]</scope>
    <source>
        <strain evidence="13 14">B100</strain>
    </source>
</reference>
<dbReference type="FunFam" id="3.40.50.200:FF:000022">
    <property type="entry name" value="Extracellular protease"/>
    <property type="match status" value="1"/>
</dbReference>
<dbReference type="InterPro" id="IPR007280">
    <property type="entry name" value="Peptidase_C_arc/bac"/>
</dbReference>
<evidence type="ECO:0000256" key="8">
    <source>
        <dbReference type="ARBA" id="ARBA00023145"/>
    </source>
</evidence>
<evidence type="ECO:0000259" key="12">
    <source>
        <dbReference type="Pfam" id="PF04151"/>
    </source>
</evidence>
<accession>B0RVH1</accession>
<evidence type="ECO:0000256" key="9">
    <source>
        <dbReference type="PROSITE-ProRule" id="PRU01240"/>
    </source>
</evidence>
<evidence type="ECO:0000259" key="11">
    <source>
        <dbReference type="Pfam" id="PF00082"/>
    </source>
</evidence>
<dbReference type="EMBL" id="AM920689">
    <property type="protein sequence ID" value="CAP53062.1"/>
    <property type="molecule type" value="Genomic_DNA"/>
</dbReference>
<dbReference type="InterPro" id="IPR023828">
    <property type="entry name" value="Peptidase_S8_Ser-AS"/>
</dbReference>
<dbReference type="MEROPS" id="S08.110"/>
<dbReference type="GO" id="GO:0006508">
    <property type="term" value="P:proteolysis"/>
    <property type="evidence" value="ECO:0007669"/>
    <property type="project" value="UniProtKB-KW"/>
</dbReference>
<organism evidence="13 14">
    <name type="scientific">Xanthomonas campestris pv. campestris (strain B100)</name>
    <dbReference type="NCBI Taxonomy" id="509169"/>
    <lineage>
        <taxon>Bacteria</taxon>
        <taxon>Pseudomonadati</taxon>
        <taxon>Pseudomonadota</taxon>
        <taxon>Gammaproteobacteria</taxon>
        <taxon>Lysobacterales</taxon>
        <taxon>Lysobacteraceae</taxon>
        <taxon>Xanthomonas</taxon>
    </lineage>
</organism>
<evidence type="ECO:0000256" key="3">
    <source>
        <dbReference type="ARBA" id="ARBA00022525"/>
    </source>
</evidence>
<dbReference type="PROSITE" id="PS00138">
    <property type="entry name" value="SUBTILASE_SER"/>
    <property type="match status" value="1"/>
</dbReference>
<comment type="subcellular location">
    <subcellularLocation>
        <location evidence="1">Secreted</location>
    </subcellularLocation>
</comment>
<dbReference type="Gene3D" id="3.40.50.200">
    <property type="entry name" value="Peptidase S8/S53 domain"/>
    <property type="match status" value="1"/>
</dbReference>
<dbReference type="CDD" id="cd07496">
    <property type="entry name" value="Peptidases_S8_13"/>
    <property type="match status" value="1"/>
</dbReference>